<dbReference type="AlphaFoldDB" id="S9TNP9"/>
<dbReference type="EMBL" id="AQPH01000131">
    <property type="protein sequence ID" value="EPY00215.1"/>
    <property type="molecule type" value="Genomic_DNA"/>
</dbReference>
<feature type="transmembrane region" description="Helical" evidence="1">
    <location>
        <begin position="12"/>
        <end position="34"/>
    </location>
</feature>
<gene>
    <name evidence="2" type="ORF">K678_17246</name>
</gene>
<organism evidence="2 3">
    <name type="scientific">Magnetospirillum fulvum MGU-K5</name>
    <dbReference type="NCBI Taxonomy" id="1316936"/>
    <lineage>
        <taxon>Bacteria</taxon>
        <taxon>Pseudomonadati</taxon>
        <taxon>Pseudomonadota</taxon>
        <taxon>Alphaproteobacteria</taxon>
        <taxon>Rhodospirillales</taxon>
        <taxon>Rhodospirillaceae</taxon>
        <taxon>Magnetospirillum</taxon>
    </lineage>
</organism>
<keyword evidence="1" id="KW-0812">Transmembrane</keyword>
<dbReference type="STRING" id="1316936.K678_17246"/>
<reference evidence="2 3" key="1">
    <citation type="submission" date="2013-04" db="EMBL/GenBank/DDBJ databases">
        <authorList>
            <person name="Kuznetsov B."/>
            <person name="Ivanovsky R."/>
        </authorList>
    </citation>
    <scope>NUCLEOTIDE SEQUENCE [LARGE SCALE GENOMIC DNA]</scope>
    <source>
        <strain evidence="2 3">MGU-K5</strain>
    </source>
</reference>
<dbReference type="Proteomes" id="UP000015350">
    <property type="component" value="Unassembled WGS sequence"/>
</dbReference>
<evidence type="ECO:0000256" key="1">
    <source>
        <dbReference type="SAM" id="Phobius"/>
    </source>
</evidence>
<evidence type="ECO:0000313" key="2">
    <source>
        <dbReference type="EMBL" id="EPY00215.1"/>
    </source>
</evidence>
<keyword evidence="1" id="KW-0472">Membrane</keyword>
<comment type="caution">
    <text evidence="2">The sequence shown here is derived from an EMBL/GenBank/DDBJ whole genome shotgun (WGS) entry which is preliminary data.</text>
</comment>
<dbReference type="NCBIfam" id="TIGR02532">
    <property type="entry name" value="IV_pilin_GFxxxE"/>
    <property type="match status" value="1"/>
</dbReference>
<evidence type="ECO:0000313" key="3">
    <source>
        <dbReference type="Proteomes" id="UP000015350"/>
    </source>
</evidence>
<sequence>MHRLKIKSRGFTLVELIVVITILVILGTIAFVQLGGFS</sequence>
<dbReference type="InterPro" id="IPR012902">
    <property type="entry name" value="N_methyl_site"/>
</dbReference>
<proteinExistence type="predicted"/>
<evidence type="ECO:0008006" key="4">
    <source>
        <dbReference type="Google" id="ProtNLM"/>
    </source>
</evidence>
<dbReference type="Pfam" id="PF07963">
    <property type="entry name" value="N_methyl"/>
    <property type="match status" value="1"/>
</dbReference>
<name>S9TNP9_MAGFU</name>
<accession>S9TNP9</accession>
<keyword evidence="1" id="KW-1133">Transmembrane helix</keyword>
<dbReference type="PROSITE" id="PS00409">
    <property type="entry name" value="PROKAR_NTER_METHYL"/>
    <property type="match status" value="1"/>
</dbReference>
<protein>
    <recommendedName>
        <fullName evidence="4">Prepilin-type N-terminal cleavage/methylation domain-containing protein</fullName>
    </recommendedName>
</protein>
<dbReference type="RefSeq" id="WP_021133722.1">
    <property type="nucleotide sequence ID" value="NZ_AQPH01000131.1"/>
</dbReference>